<protein>
    <recommendedName>
        <fullName evidence="4">tRNA (uracil(54)-C(5))-methyltransferase</fullName>
        <ecNumber evidence="4">2.1.1.35</ecNumber>
    </recommendedName>
</protein>
<dbReference type="SUPFAM" id="SSF53335">
    <property type="entry name" value="S-adenosyl-L-methionine-dependent methyltransferases"/>
    <property type="match status" value="1"/>
</dbReference>
<comment type="catalytic activity">
    <reaction evidence="5">
        <text>uridine(54) in tRNA + S-adenosyl-L-methionine = 5-methyluridine(54) in tRNA + S-adenosyl-L-homocysteine + H(+)</text>
        <dbReference type="Rhea" id="RHEA:42712"/>
        <dbReference type="Rhea" id="RHEA-COMP:10167"/>
        <dbReference type="Rhea" id="RHEA-COMP:10193"/>
        <dbReference type="ChEBI" id="CHEBI:15378"/>
        <dbReference type="ChEBI" id="CHEBI:57856"/>
        <dbReference type="ChEBI" id="CHEBI:59789"/>
        <dbReference type="ChEBI" id="CHEBI:65315"/>
        <dbReference type="ChEBI" id="CHEBI:74447"/>
        <dbReference type="EC" id="2.1.1.35"/>
    </reaction>
    <physiologicalReaction direction="left-to-right" evidence="5">
        <dbReference type="Rhea" id="RHEA:42713"/>
    </physiologicalReaction>
</comment>
<evidence type="ECO:0000313" key="10">
    <source>
        <dbReference type="RefSeq" id="XP_012940454.1"/>
    </source>
</evidence>
<evidence type="ECO:0000256" key="3">
    <source>
        <dbReference type="ARBA" id="ARBA00022691"/>
    </source>
</evidence>
<dbReference type="InterPro" id="IPR045850">
    <property type="entry name" value="TRM2_met"/>
</dbReference>
<keyword evidence="2 6" id="KW-0808">Transferase</keyword>
<dbReference type="RefSeq" id="XP_012940454.1">
    <property type="nucleotide sequence ID" value="XM_013085000.2"/>
</dbReference>
<feature type="region of interest" description="Disordered" evidence="8">
    <location>
        <begin position="640"/>
        <end position="716"/>
    </location>
</feature>
<dbReference type="Gene3D" id="3.40.50.150">
    <property type="entry name" value="Vaccinia Virus protein VP39"/>
    <property type="match status" value="1"/>
</dbReference>
<dbReference type="PANTHER" id="PTHR45904:SF2">
    <property type="entry name" value="TRNA (URACIL-5-)-METHYLTRANSFERASE HOMOLOG A"/>
    <property type="match status" value="1"/>
</dbReference>
<feature type="region of interest" description="Disordered" evidence="8">
    <location>
        <begin position="1"/>
        <end position="40"/>
    </location>
</feature>
<feature type="binding site" evidence="6">
    <location>
        <position position="559"/>
    </location>
    <ligand>
        <name>S-adenosyl-L-methionine</name>
        <dbReference type="ChEBI" id="CHEBI:59789"/>
    </ligand>
</feature>
<dbReference type="PROSITE" id="PS01230">
    <property type="entry name" value="TRMA_1"/>
    <property type="match status" value="1"/>
</dbReference>
<dbReference type="InterPro" id="IPR029063">
    <property type="entry name" value="SAM-dependent_MTases_sf"/>
</dbReference>
<dbReference type="InterPro" id="IPR030390">
    <property type="entry name" value="MeTrfase_TrmA_AS"/>
</dbReference>
<evidence type="ECO:0000256" key="4">
    <source>
        <dbReference type="ARBA" id="ARBA00033763"/>
    </source>
</evidence>
<proteinExistence type="inferred from homology"/>
<dbReference type="Proteomes" id="UP000694888">
    <property type="component" value="Unplaced"/>
</dbReference>
<dbReference type="RefSeq" id="XP_035826785.1">
    <property type="nucleotide sequence ID" value="XM_035970892.1"/>
</dbReference>
<feature type="binding site" evidence="6">
    <location>
        <position position="509"/>
    </location>
    <ligand>
        <name>S-adenosyl-L-methionine</name>
        <dbReference type="ChEBI" id="CHEBI:59789"/>
    </ligand>
</feature>
<feature type="compositionally biased region" description="Basic and acidic residues" evidence="8">
    <location>
        <begin position="25"/>
        <end position="34"/>
    </location>
</feature>
<dbReference type="CDD" id="cd12439">
    <property type="entry name" value="RRM_TRMT2A"/>
    <property type="match status" value="1"/>
</dbReference>
<evidence type="ECO:0000256" key="1">
    <source>
        <dbReference type="ARBA" id="ARBA00022603"/>
    </source>
</evidence>
<feature type="compositionally biased region" description="Basic and acidic residues" evidence="8">
    <location>
        <begin position="640"/>
        <end position="657"/>
    </location>
</feature>
<feature type="compositionally biased region" description="Acidic residues" evidence="8">
    <location>
        <begin position="692"/>
        <end position="707"/>
    </location>
</feature>
<dbReference type="CDD" id="cd02440">
    <property type="entry name" value="AdoMet_MTases"/>
    <property type="match status" value="1"/>
</dbReference>
<keyword evidence="3 6" id="KW-0949">S-adenosyl-L-methionine</keyword>
<feature type="active site" evidence="7">
    <location>
        <position position="587"/>
    </location>
</feature>
<evidence type="ECO:0000256" key="7">
    <source>
        <dbReference type="PROSITE-ProRule" id="PRU10015"/>
    </source>
</evidence>
<evidence type="ECO:0000256" key="2">
    <source>
        <dbReference type="ARBA" id="ARBA00022679"/>
    </source>
</evidence>
<dbReference type="PANTHER" id="PTHR45904">
    <property type="entry name" value="TRNA (URACIL-5-)-METHYLTRANSFERASE"/>
    <property type="match status" value="1"/>
</dbReference>
<organism evidence="9 11">
    <name type="scientific">Aplysia californica</name>
    <name type="common">California sea hare</name>
    <dbReference type="NCBI Taxonomy" id="6500"/>
    <lineage>
        <taxon>Eukaryota</taxon>
        <taxon>Metazoa</taxon>
        <taxon>Spiralia</taxon>
        <taxon>Lophotrochozoa</taxon>
        <taxon>Mollusca</taxon>
        <taxon>Gastropoda</taxon>
        <taxon>Heterobranchia</taxon>
        <taxon>Euthyneura</taxon>
        <taxon>Tectipleura</taxon>
        <taxon>Aplysiida</taxon>
        <taxon>Aplysioidea</taxon>
        <taxon>Aplysiidae</taxon>
        <taxon>Aplysia</taxon>
    </lineage>
</organism>
<feature type="compositionally biased region" description="Basic and acidic residues" evidence="8">
    <location>
        <begin position="665"/>
        <end position="691"/>
    </location>
</feature>
<feature type="binding site" evidence="6">
    <location>
        <position position="459"/>
    </location>
    <ligand>
        <name>S-adenosyl-L-methionine</name>
        <dbReference type="ChEBI" id="CHEBI:59789"/>
    </ligand>
</feature>
<dbReference type="EC" id="2.1.1.35" evidence="4"/>
<evidence type="ECO:0000313" key="11">
    <source>
        <dbReference type="RefSeq" id="XP_035826785.1"/>
    </source>
</evidence>
<gene>
    <name evidence="10 11" type="primary">LOC101845114</name>
</gene>
<evidence type="ECO:0000313" key="9">
    <source>
        <dbReference type="Proteomes" id="UP000694888"/>
    </source>
</evidence>
<keyword evidence="9" id="KW-1185">Reference proteome</keyword>
<dbReference type="GeneID" id="101845114"/>
<dbReference type="Pfam" id="PF05958">
    <property type="entry name" value="tRNA_U5-meth_tr"/>
    <property type="match status" value="1"/>
</dbReference>
<comment type="similarity">
    <text evidence="6">Belongs to the class I-like SAM-binding methyltransferase superfamily. RNA M5U methyltransferase family.</text>
</comment>
<sequence length="716" mass="80153">MDVIEGGQCSGQKRKLNEQDEENDEGVKRQREDVQLSSDQPVIVNEKEDTGGIETTAVAEDKEEDCCDKLPSDDVCRENDSADAESKKLLDPLSYTQGEEFTSEIYKIQIHNLPKFGFSQLKKRLKSTLGLNPHKIKSPNKQFVTYVCFRNESDRSEALAKINGHVWKGKTLEAKIAAPVADPYLQKHHGDKGRPQGGDCKSSSDQTTPVEKLTLTPEEAEERLKASVTPLWNTEYPEQLRMKTEKIREVLKKVTRHHFVRHMFKSDSQLDGMACPLDPVVPSPITSEYRNKNEFTIGYGLDGKTITVGFRYGLYKDGTTSVGDCTNLKVVMPAALPVVQSFSRFVASSKWQPFHQQTNSGHWQTLTVRTYRSGDVLAMVDFVPRKLGQEDVDEAKSAVQRYFTTGEGKDVKITSFYFRTVGGKGQNGNKKTQVLFGEKHVYEHLMGLKFRISPEAFFQVNTLATEKLYELIGEWSGVGSNTTVLDVCCGTGTIALSLAKKVKAVIGIEMCREATDDAKVNASINGITNSIFHCARVEDIIATTMSSLPSRDDVVAVVDPPRAGLHKNVIKTLRKSYGIQRLVYVSCNPESAMENFVDLIRPATGKLKGRPFMMVKAVPVDLFPGTKHCELVILFQREKQEDGESNKEESTTVKDGDSGCVQEICAKDDGSPHHREKEKDEQEEKERGEQGEKDEDEEQGEKDEDEKQGEKERDEK</sequence>
<name>A0ABM1VWJ3_APLCA</name>
<feature type="region of interest" description="Disordered" evidence="8">
    <location>
        <begin position="185"/>
        <end position="213"/>
    </location>
</feature>
<reference evidence="10 11" key="1">
    <citation type="submission" date="2025-05" db="UniProtKB">
        <authorList>
            <consortium name="RefSeq"/>
        </authorList>
    </citation>
    <scope>IDENTIFICATION</scope>
</reference>
<accession>A0ABM1VWJ3</accession>
<evidence type="ECO:0000256" key="6">
    <source>
        <dbReference type="PROSITE-ProRule" id="PRU01024"/>
    </source>
</evidence>
<keyword evidence="1 6" id="KW-0489">Methyltransferase</keyword>
<evidence type="ECO:0000256" key="5">
    <source>
        <dbReference type="ARBA" id="ARBA00047278"/>
    </source>
</evidence>
<dbReference type="InterPro" id="IPR034262">
    <property type="entry name" value="TRMT2A_RRM"/>
</dbReference>
<dbReference type="Gene3D" id="2.40.50.1070">
    <property type="match status" value="1"/>
</dbReference>
<dbReference type="PROSITE" id="PS51687">
    <property type="entry name" value="SAM_MT_RNA_M5U"/>
    <property type="match status" value="1"/>
</dbReference>
<evidence type="ECO:0000256" key="8">
    <source>
        <dbReference type="SAM" id="MobiDB-lite"/>
    </source>
</evidence>
<comment type="caution">
    <text evidence="6">Lacks conserved residue(s) required for the propagation of feature annotation.</text>
</comment>
<feature type="active site" description="Nucleophile" evidence="6">
    <location>
        <position position="587"/>
    </location>
</feature>
<dbReference type="InterPro" id="IPR010280">
    <property type="entry name" value="U5_MeTrfase_fam"/>
</dbReference>